<dbReference type="SUPFAM" id="SSF46934">
    <property type="entry name" value="UBA-like"/>
    <property type="match status" value="1"/>
</dbReference>
<comment type="subcellular location">
    <subcellularLocation>
        <location evidence="6 8">Cytoplasm</location>
    </subcellularLocation>
</comment>
<dbReference type="HAMAP" id="MF_00050">
    <property type="entry name" value="EF_Ts"/>
    <property type="match status" value="1"/>
</dbReference>
<organism evidence="10 11">
    <name type="scientific">Thiohalospira halophila DSM 15071</name>
    <dbReference type="NCBI Taxonomy" id="1123397"/>
    <lineage>
        <taxon>Bacteria</taxon>
        <taxon>Pseudomonadati</taxon>
        <taxon>Pseudomonadota</taxon>
        <taxon>Gammaproteobacteria</taxon>
        <taxon>Thiohalospirales</taxon>
        <taxon>Thiohalospiraceae</taxon>
        <taxon>Thiohalospira</taxon>
    </lineage>
</organism>
<name>A0A1I1PBQ4_9GAMM</name>
<dbReference type="Gene3D" id="3.30.479.20">
    <property type="entry name" value="Elongation factor Ts, dimerisation domain"/>
    <property type="match status" value="2"/>
</dbReference>
<comment type="function">
    <text evidence="6 7">Associates with the EF-Tu.GDP complex and induces the exchange of GDP to GTP. It remains bound to the aminoacyl-tRNA.EF-Tu.GTP complex up to the GTP hydrolysis stage on the ribosome.</text>
</comment>
<evidence type="ECO:0000313" key="11">
    <source>
        <dbReference type="Proteomes" id="UP000198611"/>
    </source>
</evidence>
<dbReference type="PANTHER" id="PTHR11741:SF0">
    <property type="entry name" value="ELONGATION FACTOR TS, MITOCHONDRIAL"/>
    <property type="match status" value="1"/>
</dbReference>
<dbReference type="GO" id="GO:0003746">
    <property type="term" value="F:translation elongation factor activity"/>
    <property type="evidence" value="ECO:0007669"/>
    <property type="project" value="UniProtKB-UniRule"/>
</dbReference>
<evidence type="ECO:0000259" key="9">
    <source>
        <dbReference type="Pfam" id="PF00889"/>
    </source>
</evidence>
<evidence type="ECO:0000256" key="4">
    <source>
        <dbReference type="ARBA" id="ARBA00022768"/>
    </source>
</evidence>
<dbReference type="NCBIfam" id="TIGR00116">
    <property type="entry name" value="tsf"/>
    <property type="match status" value="1"/>
</dbReference>
<evidence type="ECO:0000256" key="8">
    <source>
        <dbReference type="RuleBase" id="RU000643"/>
    </source>
</evidence>
<dbReference type="Pfam" id="PF00889">
    <property type="entry name" value="EF_TS"/>
    <property type="match status" value="1"/>
</dbReference>
<proteinExistence type="inferred from homology"/>
<evidence type="ECO:0000256" key="5">
    <source>
        <dbReference type="ARBA" id="ARBA00022917"/>
    </source>
</evidence>
<feature type="domain" description="Translation elongation factor EFTs/EF1B dimerisation" evidence="9">
    <location>
        <begin position="72"/>
        <end position="276"/>
    </location>
</feature>
<protein>
    <recommendedName>
        <fullName evidence="2 6">Elongation factor Ts</fullName>
        <shortName evidence="6">EF-Ts</shortName>
    </recommendedName>
</protein>
<keyword evidence="3 6" id="KW-0963">Cytoplasm</keyword>
<dbReference type="STRING" id="1123397.SAMN05660831_00706"/>
<dbReference type="GO" id="GO:0005737">
    <property type="term" value="C:cytoplasm"/>
    <property type="evidence" value="ECO:0007669"/>
    <property type="project" value="UniProtKB-SubCell"/>
</dbReference>
<evidence type="ECO:0000313" key="10">
    <source>
        <dbReference type="EMBL" id="SFD07136.1"/>
    </source>
</evidence>
<evidence type="ECO:0000256" key="7">
    <source>
        <dbReference type="RuleBase" id="RU000642"/>
    </source>
</evidence>
<keyword evidence="4 6" id="KW-0251">Elongation factor</keyword>
<dbReference type="InterPro" id="IPR018101">
    <property type="entry name" value="Transl_elong_Ts_CS"/>
</dbReference>
<dbReference type="SUPFAM" id="SSF54713">
    <property type="entry name" value="Elongation factor Ts (EF-Ts), dimerisation domain"/>
    <property type="match status" value="2"/>
</dbReference>
<dbReference type="AlphaFoldDB" id="A0A1I1PBQ4"/>
<dbReference type="Gene3D" id="1.10.8.10">
    <property type="entry name" value="DNA helicase RuvA subunit, C-terminal domain"/>
    <property type="match status" value="1"/>
</dbReference>
<dbReference type="OrthoDB" id="9808348at2"/>
<evidence type="ECO:0000256" key="6">
    <source>
        <dbReference type="HAMAP-Rule" id="MF_00050"/>
    </source>
</evidence>
<keyword evidence="11" id="KW-1185">Reference proteome</keyword>
<dbReference type="FunFam" id="1.10.286.20:FF:000001">
    <property type="entry name" value="Elongation factor Ts"/>
    <property type="match status" value="1"/>
</dbReference>
<dbReference type="FunFam" id="1.10.8.10:FF:000001">
    <property type="entry name" value="Elongation factor Ts"/>
    <property type="match status" value="1"/>
</dbReference>
<accession>A0A1I1PBQ4</accession>
<dbReference type="InterPro" id="IPR036402">
    <property type="entry name" value="EF-Ts_dimer_sf"/>
</dbReference>
<feature type="region of interest" description="Involved in Mg(2+) ion dislocation from EF-Tu" evidence="6">
    <location>
        <begin position="81"/>
        <end position="84"/>
    </location>
</feature>
<gene>
    <name evidence="6" type="primary">tsf</name>
    <name evidence="10" type="ORF">SAMN05660831_00706</name>
</gene>
<dbReference type="Proteomes" id="UP000198611">
    <property type="component" value="Unassembled WGS sequence"/>
</dbReference>
<evidence type="ECO:0000256" key="2">
    <source>
        <dbReference type="ARBA" id="ARBA00016956"/>
    </source>
</evidence>
<evidence type="ECO:0000256" key="1">
    <source>
        <dbReference type="ARBA" id="ARBA00005532"/>
    </source>
</evidence>
<dbReference type="RefSeq" id="WP_093427337.1">
    <property type="nucleotide sequence ID" value="NZ_FOMJ01000001.1"/>
</dbReference>
<sequence>MAISAAQVKELRERTGAGMMECKKALTETEGDMEAAVEHMRKTGLAKADKKADRTAAEGRIAVAYSDDGSAGAIVELNCETDFVARGDQFKEYAQGIAERIVRDRPADVEALKDMAPRTGDAETIRESLKQLIAQLGENMDIRRFELFETSGNGVLNHYLHGERIGVLVELEGGDADLARDIAMHVAASNPACIAEENVPQELIEKEKAVFQAQAEESGKPQDIIEKMITGRINKFLKEVTLLGQPFVKDPDQSVAQLLEDKGAKTVRFVRLEVGEGIEKEEANFAEEVMAQVQGS</sequence>
<dbReference type="PROSITE" id="PS01127">
    <property type="entry name" value="EF_TS_2"/>
    <property type="match status" value="1"/>
</dbReference>
<dbReference type="PROSITE" id="PS01126">
    <property type="entry name" value="EF_TS_1"/>
    <property type="match status" value="1"/>
</dbReference>
<reference evidence="10 11" key="1">
    <citation type="submission" date="2016-10" db="EMBL/GenBank/DDBJ databases">
        <authorList>
            <person name="de Groot N.N."/>
        </authorList>
    </citation>
    <scope>NUCLEOTIDE SEQUENCE [LARGE SCALE GENOMIC DNA]</scope>
    <source>
        <strain evidence="10 11">HL3</strain>
    </source>
</reference>
<comment type="similarity">
    <text evidence="1 6 7">Belongs to the EF-Ts family.</text>
</comment>
<dbReference type="InterPro" id="IPR009060">
    <property type="entry name" value="UBA-like_sf"/>
</dbReference>
<dbReference type="InterPro" id="IPR001816">
    <property type="entry name" value="Transl_elong_EFTs/EF1B"/>
</dbReference>
<dbReference type="InterPro" id="IPR014039">
    <property type="entry name" value="Transl_elong_EFTs/EF1B_dimer"/>
</dbReference>
<evidence type="ECO:0000256" key="3">
    <source>
        <dbReference type="ARBA" id="ARBA00022490"/>
    </source>
</evidence>
<dbReference type="Gene3D" id="1.10.286.20">
    <property type="match status" value="1"/>
</dbReference>
<dbReference type="CDD" id="cd14275">
    <property type="entry name" value="UBA_EF-Ts"/>
    <property type="match status" value="1"/>
</dbReference>
<dbReference type="EMBL" id="FOMJ01000001">
    <property type="protein sequence ID" value="SFD07136.1"/>
    <property type="molecule type" value="Genomic_DNA"/>
</dbReference>
<dbReference type="PANTHER" id="PTHR11741">
    <property type="entry name" value="ELONGATION FACTOR TS"/>
    <property type="match status" value="1"/>
</dbReference>
<keyword evidence="5 6" id="KW-0648">Protein biosynthesis</keyword>